<dbReference type="SUPFAM" id="SSF56935">
    <property type="entry name" value="Porins"/>
    <property type="match status" value="1"/>
</dbReference>
<keyword evidence="3" id="KW-1134">Transmembrane beta strand</keyword>
<keyword evidence="11" id="KW-1185">Reference proteome</keyword>
<evidence type="ECO:0000256" key="5">
    <source>
        <dbReference type="ARBA" id="ARBA00023077"/>
    </source>
</evidence>
<dbReference type="PANTHER" id="PTHR30069">
    <property type="entry name" value="TONB-DEPENDENT OUTER MEMBRANE RECEPTOR"/>
    <property type="match status" value="1"/>
</dbReference>
<dbReference type="InterPro" id="IPR036942">
    <property type="entry name" value="Beta-barrel_TonB_sf"/>
</dbReference>
<feature type="chain" id="PRO_5029543807" evidence="8">
    <location>
        <begin position="23"/>
        <end position="588"/>
    </location>
</feature>
<keyword evidence="8" id="KW-0732">Signal</keyword>
<gene>
    <name evidence="10" type="ORF">GJV77_00075</name>
</gene>
<evidence type="ECO:0000256" key="4">
    <source>
        <dbReference type="ARBA" id="ARBA00022692"/>
    </source>
</evidence>
<evidence type="ECO:0000256" key="2">
    <source>
        <dbReference type="ARBA" id="ARBA00022448"/>
    </source>
</evidence>
<keyword evidence="6" id="KW-0472">Membrane</keyword>
<evidence type="ECO:0000256" key="1">
    <source>
        <dbReference type="ARBA" id="ARBA00004571"/>
    </source>
</evidence>
<keyword evidence="10" id="KW-0675">Receptor</keyword>
<evidence type="ECO:0000313" key="10">
    <source>
        <dbReference type="EMBL" id="MTH28322.1"/>
    </source>
</evidence>
<dbReference type="GO" id="GO:0015344">
    <property type="term" value="F:siderophore uptake transmembrane transporter activity"/>
    <property type="evidence" value="ECO:0007669"/>
    <property type="project" value="TreeGrafter"/>
</dbReference>
<dbReference type="AlphaFoldDB" id="A0A7K1GGY2"/>
<evidence type="ECO:0000313" key="11">
    <source>
        <dbReference type="Proteomes" id="UP000488936"/>
    </source>
</evidence>
<evidence type="ECO:0000256" key="3">
    <source>
        <dbReference type="ARBA" id="ARBA00022452"/>
    </source>
</evidence>
<sequence length="588" mass="66546">MKNRNIYIALTAFVASVVSVQAQNKKPDLGTEVVNVVRNYEGKVADADKMTELPKEDKDIVTEKKTVEYNINSYPVESTFVPEKGEVAEVEKREPLKTFNNYALGSFGSYTTINGEVFLSHKFKNNSYVAGFANYMSSQGGLKDLLLEDNYSKTSASAHYGGQKGNFSWTTELGGSFQSSHWYGLPMEEVNFNRGDIQGVDSQQRYKDIYFNGNFEFKQSPFTNLDVKFDRFWDDYSSTENRFSIKPQISTRIGFMSNANLGIVLDYVSTEFKDHLVTQTTQKTTHFNIGLEPNVAFKGDKYFVQLGLGIYYNDGKVANQSDGKFYVYPQIKGTYNLVPNLLSVYAGIEGGLQQNSYKELVEVNPFVAPNLLITPTSKNYDIYVGMRGKLDHNISYNVKGSYMNESDKLLFIHTPYSTNTAKVPFGFGNSFATESQKVKTFSLLGELKYEFNKEASIGAYAQWSNYDTDGEKAWNLPTTKFGANLDLSFSQAWYANLDLYYVGSRYDAFSISDIEGTIVGDPEALQMNKVRELDGYVDLNLQVGYRITKNWTAFAKLNNVLNNQYDKWDNYKVQGFQAVGGVMYKFDF</sequence>
<evidence type="ECO:0000256" key="6">
    <source>
        <dbReference type="ARBA" id="ARBA00023136"/>
    </source>
</evidence>
<dbReference type="GO" id="GO:0044718">
    <property type="term" value="P:siderophore transmembrane transport"/>
    <property type="evidence" value="ECO:0007669"/>
    <property type="project" value="TreeGrafter"/>
</dbReference>
<dbReference type="Proteomes" id="UP000488936">
    <property type="component" value="Unassembled WGS sequence"/>
</dbReference>
<protein>
    <submittedName>
        <fullName evidence="10">TonB-dependent receptor</fullName>
    </submittedName>
</protein>
<reference evidence="10 11" key="1">
    <citation type="journal article" date="2006" name="Int. J. Syst. Evol. Microbiol.">
        <title>Myroides pelagicus sp. nov., isolated from seawater in Thailand.</title>
        <authorList>
            <person name="Yoon J."/>
            <person name="Maneerat S."/>
            <person name="Kawai F."/>
            <person name="Yokota A."/>
        </authorList>
    </citation>
    <scope>NUCLEOTIDE SEQUENCE [LARGE SCALE GENOMIC DNA]</scope>
    <source>
        <strain evidence="10 11">SM1T</strain>
    </source>
</reference>
<keyword evidence="4" id="KW-0812">Transmembrane</keyword>
<proteinExistence type="predicted"/>
<keyword evidence="5" id="KW-0798">TonB box</keyword>
<dbReference type="InterPro" id="IPR039426">
    <property type="entry name" value="TonB-dep_rcpt-like"/>
</dbReference>
<evidence type="ECO:0000256" key="8">
    <source>
        <dbReference type="SAM" id="SignalP"/>
    </source>
</evidence>
<evidence type="ECO:0000259" key="9">
    <source>
        <dbReference type="Pfam" id="PF00593"/>
    </source>
</evidence>
<accession>A0A7K1GGY2</accession>
<dbReference type="Gene3D" id="2.40.170.20">
    <property type="entry name" value="TonB-dependent receptor, beta-barrel domain"/>
    <property type="match status" value="1"/>
</dbReference>
<comment type="caution">
    <text evidence="10">The sequence shown here is derived from an EMBL/GenBank/DDBJ whole genome shotgun (WGS) entry which is preliminary data.</text>
</comment>
<feature type="domain" description="TonB-dependent receptor-like beta-barrel" evidence="9">
    <location>
        <begin position="143"/>
        <end position="560"/>
    </location>
</feature>
<dbReference type="EMBL" id="WMJY01000001">
    <property type="protein sequence ID" value="MTH28322.1"/>
    <property type="molecule type" value="Genomic_DNA"/>
</dbReference>
<dbReference type="RefSeq" id="WP_155034315.1">
    <property type="nucleotide sequence ID" value="NZ_JAYMMG010000007.1"/>
</dbReference>
<evidence type="ECO:0000256" key="7">
    <source>
        <dbReference type="ARBA" id="ARBA00023237"/>
    </source>
</evidence>
<dbReference type="GO" id="GO:0009279">
    <property type="term" value="C:cell outer membrane"/>
    <property type="evidence" value="ECO:0007669"/>
    <property type="project" value="UniProtKB-SubCell"/>
</dbReference>
<keyword evidence="7" id="KW-0998">Cell outer membrane</keyword>
<dbReference type="OrthoDB" id="1264254at2"/>
<comment type="subcellular location">
    <subcellularLocation>
        <location evidence="1">Cell outer membrane</location>
        <topology evidence="1">Multi-pass membrane protein</topology>
    </subcellularLocation>
</comment>
<feature type="signal peptide" evidence="8">
    <location>
        <begin position="1"/>
        <end position="22"/>
    </location>
</feature>
<organism evidence="10 11">
    <name type="scientific">Myroides pelagicus</name>
    <dbReference type="NCBI Taxonomy" id="270914"/>
    <lineage>
        <taxon>Bacteria</taxon>
        <taxon>Pseudomonadati</taxon>
        <taxon>Bacteroidota</taxon>
        <taxon>Flavobacteriia</taxon>
        <taxon>Flavobacteriales</taxon>
        <taxon>Flavobacteriaceae</taxon>
        <taxon>Myroides</taxon>
    </lineage>
</organism>
<dbReference type="PANTHER" id="PTHR30069:SF40">
    <property type="entry name" value="TONB-DEPENDENT RECEPTOR NMB0964-RELATED"/>
    <property type="match status" value="1"/>
</dbReference>
<name>A0A7K1GGY2_9FLAO</name>
<dbReference type="InterPro" id="IPR000531">
    <property type="entry name" value="Beta-barrel_TonB"/>
</dbReference>
<keyword evidence="2" id="KW-0813">Transport</keyword>
<dbReference type="Pfam" id="PF00593">
    <property type="entry name" value="TonB_dep_Rec_b-barrel"/>
    <property type="match status" value="1"/>
</dbReference>